<keyword evidence="2" id="KW-1003">Cell membrane</keyword>
<dbReference type="RefSeq" id="WP_013148943.1">
    <property type="nucleotide sequence ID" value="NC_014207.1"/>
</dbReference>
<feature type="transmembrane region" description="Helical" evidence="8">
    <location>
        <begin position="89"/>
        <end position="110"/>
    </location>
</feature>
<organism evidence="9 10">
    <name type="scientific">Methylotenera versatilis (strain 301)</name>
    <dbReference type="NCBI Taxonomy" id="666681"/>
    <lineage>
        <taxon>Bacteria</taxon>
        <taxon>Pseudomonadati</taxon>
        <taxon>Pseudomonadota</taxon>
        <taxon>Betaproteobacteria</taxon>
        <taxon>Nitrosomonadales</taxon>
        <taxon>Methylophilaceae</taxon>
        <taxon>Methylotenera</taxon>
    </lineage>
</organism>
<comment type="subcellular location">
    <subcellularLocation>
        <location evidence="1">Cell membrane</location>
        <topology evidence="1">Multi-pass membrane protein</topology>
    </subcellularLocation>
</comment>
<dbReference type="InterPro" id="IPR019127">
    <property type="entry name" value="Exosortase"/>
</dbReference>
<feature type="transmembrane region" description="Helical" evidence="8">
    <location>
        <begin position="249"/>
        <end position="269"/>
    </location>
</feature>
<evidence type="ECO:0000256" key="6">
    <source>
        <dbReference type="ARBA" id="ARBA00022989"/>
    </source>
</evidence>
<feature type="transmembrane region" description="Helical" evidence="8">
    <location>
        <begin position="116"/>
        <end position="137"/>
    </location>
</feature>
<evidence type="ECO:0000256" key="7">
    <source>
        <dbReference type="ARBA" id="ARBA00023136"/>
    </source>
</evidence>
<feature type="transmembrane region" description="Helical" evidence="8">
    <location>
        <begin position="6"/>
        <end position="25"/>
    </location>
</feature>
<feature type="transmembrane region" description="Helical" evidence="8">
    <location>
        <begin position="37"/>
        <end position="56"/>
    </location>
</feature>
<evidence type="ECO:0000313" key="9">
    <source>
        <dbReference type="EMBL" id="ADI30635.1"/>
    </source>
</evidence>
<keyword evidence="3" id="KW-0645">Protease</keyword>
<dbReference type="EMBL" id="CP002056">
    <property type="protein sequence ID" value="ADI30635.1"/>
    <property type="molecule type" value="Genomic_DNA"/>
</dbReference>
<keyword evidence="7 8" id="KW-0472">Membrane</keyword>
<sequence>MPVLPLLTILLGLLVVYVPTFYDLFHGIWKTDQQAHGPIVFAVALWFFYYKAKLLVSTRIPVIPAPRLGWPVLVIGCVLYAIGRSQSLYIFEVGSLVVVLLALTLIFFGTGVAKHFWFAFFFLCFMVPLPPSVIDIITQPMKMAVSYASEHLLYQMDYPVARNGVIIYIGQYQLLVADACAGLNSLFTLEALGLLYMNVMRHESPMRNALLATLIVPISFASNVTRVIVLALITFYWGDEAGQGFAHQFSGMFLFMTALMLIIGVDSLLRYISSKLERRSVAALKG</sequence>
<name>D7DLG4_METV0</name>
<dbReference type="Proteomes" id="UP000000383">
    <property type="component" value="Chromosome"/>
</dbReference>
<dbReference type="KEGG" id="meh:M301_2270"/>
<evidence type="ECO:0000256" key="4">
    <source>
        <dbReference type="ARBA" id="ARBA00022692"/>
    </source>
</evidence>
<dbReference type="STRING" id="666681.M301_2270"/>
<dbReference type="InterPro" id="IPR017544">
    <property type="entry name" value="Exosortase-2"/>
</dbReference>
<evidence type="ECO:0000313" key="10">
    <source>
        <dbReference type="Proteomes" id="UP000000383"/>
    </source>
</evidence>
<feature type="transmembrane region" description="Helical" evidence="8">
    <location>
        <begin position="62"/>
        <end position="82"/>
    </location>
</feature>
<evidence type="ECO:0000256" key="2">
    <source>
        <dbReference type="ARBA" id="ARBA00022475"/>
    </source>
</evidence>
<reference evidence="9 10" key="2">
    <citation type="journal article" date="2011" name="J. Bacteriol.">
        <title>Genomes of three methylotrophs from a single niche uncover genetic and metabolic divergence of Methylophilaceae.</title>
        <authorList>
            <person name="Lapidus A."/>
            <person name="Clum A."/>
            <person name="Labutti K."/>
            <person name="Kaluzhnaya M.G."/>
            <person name="Lim S."/>
            <person name="Beck D.A."/>
            <person name="Glavina Del Rio T."/>
            <person name="Nolan M."/>
            <person name="Mavromatis K."/>
            <person name="Huntemann M."/>
            <person name="Lucas S."/>
            <person name="Lidstrom M.E."/>
            <person name="Ivanova N."/>
            <person name="Chistoserdova L."/>
        </authorList>
    </citation>
    <scope>NUCLEOTIDE SEQUENCE [LARGE SCALE GENOMIC DNA]</scope>
    <source>
        <strain evidence="9 10">301</strain>
    </source>
</reference>
<feature type="transmembrane region" description="Helical" evidence="8">
    <location>
        <begin position="210"/>
        <end position="237"/>
    </location>
</feature>
<evidence type="ECO:0000256" key="1">
    <source>
        <dbReference type="ARBA" id="ARBA00004651"/>
    </source>
</evidence>
<keyword evidence="10" id="KW-1185">Reference proteome</keyword>
<dbReference type="GO" id="GO:0005886">
    <property type="term" value="C:plasma membrane"/>
    <property type="evidence" value="ECO:0007669"/>
    <property type="project" value="UniProtKB-SubCell"/>
</dbReference>
<dbReference type="Pfam" id="PF09721">
    <property type="entry name" value="Exosortase_EpsH"/>
    <property type="match status" value="1"/>
</dbReference>
<keyword evidence="6 8" id="KW-1133">Transmembrane helix</keyword>
<dbReference type="HOGENOM" id="CLU_065975_1_0_4"/>
<evidence type="ECO:0000256" key="8">
    <source>
        <dbReference type="SAM" id="Phobius"/>
    </source>
</evidence>
<dbReference type="OrthoDB" id="597443at2"/>
<accession>D7DLG4</accession>
<reference evidence="10" key="1">
    <citation type="submission" date="2010-05" db="EMBL/GenBank/DDBJ databases">
        <title>Complete sequence of Methylotenera sp. 301.</title>
        <authorList>
            <person name="Lucas S."/>
            <person name="Copeland A."/>
            <person name="Lapidus A."/>
            <person name="Cheng J.-F."/>
            <person name="Bruce D."/>
            <person name="Goodwin L."/>
            <person name="Pitluck S."/>
            <person name="Clum A."/>
            <person name="Land M."/>
            <person name="Hauser L."/>
            <person name="Kyrpides N."/>
            <person name="Ivanova N."/>
            <person name="Chistoservova L."/>
            <person name="Kalyuzhnaya M."/>
            <person name="Woyke T."/>
        </authorList>
    </citation>
    <scope>NUCLEOTIDE SEQUENCE [LARGE SCALE GENOMIC DNA]</scope>
    <source>
        <strain evidence="10">301</strain>
    </source>
</reference>
<protein>
    <submittedName>
        <fullName evidence="9">Exosortase 2</fullName>
    </submittedName>
</protein>
<dbReference type="InterPro" id="IPR026392">
    <property type="entry name" value="Exo/Archaeosortase_dom"/>
</dbReference>
<dbReference type="NCBIfam" id="TIGR04178">
    <property type="entry name" value="exo_archaeo"/>
    <property type="match status" value="1"/>
</dbReference>
<keyword evidence="4 8" id="KW-0812">Transmembrane</keyword>
<keyword evidence="5" id="KW-0378">Hydrolase</keyword>
<dbReference type="GO" id="GO:0006508">
    <property type="term" value="P:proteolysis"/>
    <property type="evidence" value="ECO:0007669"/>
    <property type="project" value="UniProtKB-KW"/>
</dbReference>
<dbReference type="GO" id="GO:0008233">
    <property type="term" value="F:peptidase activity"/>
    <property type="evidence" value="ECO:0007669"/>
    <property type="project" value="UniProtKB-KW"/>
</dbReference>
<dbReference type="eggNOG" id="COG1269">
    <property type="taxonomic scope" value="Bacteria"/>
</dbReference>
<dbReference type="AlphaFoldDB" id="D7DLG4"/>
<dbReference type="InterPro" id="IPR013426">
    <property type="entry name" value="EpsH-like"/>
</dbReference>
<evidence type="ECO:0000256" key="5">
    <source>
        <dbReference type="ARBA" id="ARBA00022801"/>
    </source>
</evidence>
<dbReference type="NCBIfam" id="TIGR02602">
    <property type="entry name" value="8TM_EpsH"/>
    <property type="match status" value="1"/>
</dbReference>
<proteinExistence type="predicted"/>
<evidence type="ECO:0000256" key="3">
    <source>
        <dbReference type="ARBA" id="ARBA00022670"/>
    </source>
</evidence>
<dbReference type="NCBIfam" id="TIGR03113">
    <property type="entry name" value="exosort_XrtB"/>
    <property type="match status" value="1"/>
</dbReference>
<gene>
    <name evidence="9" type="ordered locus">M301_2270</name>
</gene>